<accession>A0ABS5YX28</accession>
<dbReference type="Proteomes" id="UP001519654">
    <property type="component" value="Unassembled WGS sequence"/>
</dbReference>
<dbReference type="PROSITE" id="PS51677">
    <property type="entry name" value="NODB"/>
    <property type="match status" value="1"/>
</dbReference>
<feature type="signal peptide" evidence="1">
    <location>
        <begin position="1"/>
        <end position="20"/>
    </location>
</feature>
<dbReference type="PANTHER" id="PTHR10587:SF137">
    <property type="entry name" value="4-DEOXY-4-FORMAMIDO-L-ARABINOSE-PHOSPHOUNDECAPRENOL DEFORMYLASE ARND-RELATED"/>
    <property type="match status" value="1"/>
</dbReference>
<keyword evidence="4" id="KW-1185">Reference proteome</keyword>
<dbReference type="InterPro" id="IPR002509">
    <property type="entry name" value="NODB_dom"/>
</dbReference>
<evidence type="ECO:0000313" key="3">
    <source>
        <dbReference type="EMBL" id="MBU2667997.1"/>
    </source>
</evidence>
<dbReference type="Gene3D" id="3.20.20.370">
    <property type="entry name" value="Glycoside hydrolase/deacetylase"/>
    <property type="match status" value="1"/>
</dbReference>
<proteinExistence type="predicted"/>
<dbReference type="InterPro" id="IPR011330">
    <property type="entry name" value="Glyco_hydro/deAcase_b/a-brl"/>
</dbReference>
<gene>
    <name evidence="3" type="ORF">KOI35_31245</name>
</gene>
<dbReference type="InterPro" id="IPR050248">
    <property type="entry name" value="Polysacc_deacetylase_ArnD"/>
</dbReference>
<dbReference type="CDD" id="cd10959">
    <property type="entry name" value="CE4_NodB_like_3"/>
    <property type="match status" value="1"/>
</dbReference>
<name>A0ABS5YX28_9ACTN</name>
<comment type="caution">
    <text evidence="3">The sequence shown here is derived from an EMBL/GenBank/DDBJ whole genome shotgun (WGS) entry which is preliminary data.</text>
</comment>
<dbReference type="Pfam" id="PF01522">
    <property type="entry name" value="Polysacc_deac_1"/>
    <property type="match status" value="1"/>
</dbReference>
<evidence type="ECO:0000256" key="1">
    <source>
        <dbReference type="SAM" id="SignalP"/>
    </source>
</evidence>
<evidence type="ECO:0000259" key="2">
    <source>
        <dbReference type="PROSITE" id="PS51677"/>
    </source>
</evidence>
<feature type="domain" description="NodB homology" evidence="2">
    <location>
        <begin position="40"/>
        <end position="226"/>
    </location>
</feature>
<feature type="chain" id="PRO_5045953993" evidence="1">
    <location>
        <begin position="21"/>
        <end position="248"/>
    </location>
</feature>
<dbReference type="PANTHER" id="PTHR10587">
    <property type="entry name" value="GLYCOSYL TRANSFERASE-RELATED"/>
    <property type="match status" value="1"/>
</dbReference>
<dbReference type="SUPFAM" id="SSF88713">
    <property type="entry name" value="Glycoside hydrolase/deacetylase"/>
    <property type="match status" value="1"/>
</dbReference>
<dbReference type="RefSeq" id="WP_215792248.1">
    <property type="nucleotide sequence ID" value="NZ_JAHKKG010000010.1"/>
</dbReference>
<dbReference type="EMBL" id="JAHKKG010000010">
    <property type="protein sequence ID" value="MBU2667997.1"/>
    <property type="molecule type" value="Genomic_DNA"/>
</dbReference>
<organism evidence="3 4">
    <name type="scientific">Paractinoplanes bogorensis</name>
    <dbReference type="NCBI Taxonomy" id="1610840"/>
    <lineage>
        <taxon>Bacteria</taxon>
        <taxon>Bacillati</taxon>
        <taxon>Actinomycetota</taxon>
        <taxon>Actinomycetes</taxon>
        <taxon>Micromonosporales</taxon>
        <taxon>Micromonosporaceae</taxon>
        <taxon>Paractinoplanes</taxon>
    </lineage>
</organism>
<keyword evidence="1" id="KW-0732">Signal</keyword>
<evidence type="ECO:0000313" key="4">
    <source>
        <dbReference type="Proteomes" id="UP001519654"/>
    </source>
</evidence>
<reference evidence="3 4" key="1">
    <citation type="submission" date="2021-06" db="EMBL/GenBank/DDBJ databases">
        <title>Actinoplanes lichenicola sp. nov., and Actinoplanes ovalisporus sp. nov., isolated from lichen in Thailand.</title>
        <authorList>
            <person name="Saeng-In P."/>
            <person name="Kanchanasin P."/>
            <person name="Yuki M."/>
            <person name="Kudo T."/>
            <person name="Ohkuma M."/>
            <person name="Phongsopitanun W."/>
            <person name="Tanasupawat S."/>
        </authorList>
    </citation>
    <scope>NUCLEOTIDE SEQUENCE [LARGE SCALE GENOMIC DNA]</scope>
    <source>
        <strain evidence="3 4">NBRC 110975</strain>
    </source>
</reference>
<sequence length="248" mass="26082">MKAAAALAGLAAAHAAPALAAVGPLRRLVLPGLAGRGDPGHVALTFDDGPHPEATPRLLRLLDSGGVRATFFLLGRMAAEHPKVARAIATAGHEIAVHGYDHRLLLKRRPTETFDDLAHACETIAAVTGRTPRWWRPPYGVASTAALFSARRLGLTPVLWTCWGRDWTAGATPDSVFRAVRRGLRGGGTILLHDSDHAAASRAWEATLGALPAILTHCRVRGFEVGPLGAHGLGPGPLQPALSRSRPA</sequence>
<protein>
    <submittedName>
        <fullName evidence="3">Polysaccharide deacetylase family protein</fullName>
    </submittedName>
</protein>